<evidence type="ECO:0008006" key="3">
    <source>
        <dbReference type="Google" id="ProtNLM"/>
    </source>
</evidence>
<gene>
    <name evidence="1" type="ORF">L207DRAFT_184551</name>
</gene>
<dbReference type="Pfam" id="PF26639">
    <property type="entry name" value="Het-6_barrel"/>
    <property type="match status" value="1"/>
</dbReference>
<dbReference type="OrthoDB" id="5386682at2759"/>
<dbReference type="AlphaFoldDB" id="A0A2J6R0Z7"/>
<evidence type="ECO:0000313" key="1">
    <source>
        <dbReference type="EMBL" id="PMD32192.1"/>
    </source>
</evidence>
<name>A0A2J6R0Z7_HYAVF</name>
<dbReference type="Proteomes" id="UP000235786">
    <property type="component" value="Unassembled WGS sequence"/>
</dbReference>
<evidence type="ECO:0000313" key="2">
    <source>
        <dbReference type="Proteomes" id="UP000235786"/>
    </source>
</evidence>
<keyword evidence="2" id="KW-1185">Reference proteome</keyword>
<dbReference type="EMBL" id="KZ613960">
    <property type="protein sequence ID" value="PMD32192.1"/>
    <property type="molecule type" value="Genomic_DNA"/>
</dbReference>
<organism evidence="1 2">
    <name type="scientific">Hyaloscypha variabilis (strain UAMH 11265 / GT02V1 / F)</name>
    <name type="common">Meliniomyces variabilis</name>
    <dbReference type="NCBI Taxonomy" id="1149755"/>
    <lineage>
        <taxon>Eukaryota</taxon>
        <taxon>Fungi</taxon>
        <taxon>Dikarya</taxon>
        <taxon>Ascomycota</taxon>
        <taxon>Pezizomycotina</taxon>
        <taxon>Leotiomycetes</taxon>
        <taxon>Helotiales</taxon>
        <taxon>Hyaloscyphaceae</taxon>
        <taxon>Hyaloscypha</taxon>
        <taxon>Hyaloscypha variabilis</taxon>
    </lineage>
</organism>
<protein>
    <recommendedName>
        <fullName evidence="3">Heterokaryon incompatibility domain-containing protein</fullName>
    </recommendedName>
</protein>
<accession>A0A2J6R0Z7</accession>
<proteinExistence type="predicted"/>
<sequence>MKSVGQSSLHLIYGYIAALRWIVDETESGSFEERLFASGITESVYQSLDNALWGTRKPDVASGNINLDANFIPFFESAMIQMSRNHCFFIDDQRYIGIGPQDMRPDDMIFFPFGCDVPLVIRSSGTKFVIIGSCMIHGLMNGEIMTKSEIEGILPIELEFI</sequence>
<reference evidence="1 2" key="1">
    <citation type="submission" date="2016-04" db="EMBL/GenBank/DDBJ databases">
        <title>A degradative enzymes factory behind the ericoid mycorrhizal symbiosis.</title>
        <authorList>
            <consortium name="DOE Joint Genome Institute"/>
            <person name="Martino E."/>
            <person name="Morin E."/>
            <person name="Grelet G."/>
            <person name="Kuo A."/>
            <person name="Kohler A."/>
            <person name="Daghino S."/>
            <person name="Barry K."/>
            <person name="Choi C."/>
            <person name="Cichocki N."/>
            <person name="Clum A."/>
            <person name="Copeland A."/>
            <person name="Hainaut M."/>
            <person name="Haridas S."/>
            <person name="Labutti K."/>
            <person name="Lindquist E."/>
            <person name="Lipzen A."/>
            <person name="Khouja H.-R."/>
            <person name="Murat C."/>
            <person name="Ohm R."/>
            <person name="Olson A."/>
            <person name="Spatafora J."/>
            <person name="Veneault-Fourrey C."/>
            <person name="Henrissat B."/>
            <person name="Grigoriev I."/>
            <person name="Martin F."/>
            <person name="Perotto S."/>
        </authorList>
    </citation>
    <scope>NUCLEOTIDE SEQUENCE [LARGE SCALE GENOMIC DNA]</scope>
    <source>
        <strain evidence="1 2">F</strain>
    </source>
</reference>